<sequence length="153" mass="18053">LIWSSDHNLREVKMMRKYRLKSREELTLYNKLSRENLMRFERKPPDCCWAGCTRLALCQLGGTCFWPTKSPPHVLPAPAYQPVMVRCHMARDCESCRHFCEAGHVRFGPQVVTDPGFLVSRSMEDYVTWTNQSAIRRRVLEYNEAMDDYDFRN</sequence>
<organism evidence="2 3">
    <name type="scientific">Macrostomum lignano</name>
    <dbReference type="NCBI Taxonomy" id="282301"/>
    <lineage>
        <taxon>Eukaryota</taxon>
        <taxon>Metazoa</taxon>
        <taxon>Spiralia</taxon>
        <taxon>Lophotrochozoa</taxon>
        <taxon>Platyhelminthes</taxon>
        <taxon>Rhabditophora</taxon>
        <taxon>Macrostomorpha</taxon>
        <taxon>Macrostomida</taxon>
        <taxon>Macrostomidae</taxon>
        <taxon>Macrostomum</taxon>
    </lineage>
</organism>
<evidence type="ECO:0000313" key="3">
    <source>
        <dbReference type="WBParaSite" id="maker-unitig_34401-snap-gene-0.3-mRNA-1"/>
    </source>
</evidence>
<reference evidence="3" key="1">
    <citation type="submission" date="2016-11" db="UniProtKB">
        <authorList>
            <consortium name="WormBaseParasite"/>
        </authorList>
    </citation>
    <scope>IDENTIFICATION</scope>
</reference>
<protein>
    <submittedName>
        <fullName evidence="3">S4 RNA-binding domain-containing protein</fullName>
    </submittedName>
</protein>
<evidence type="ECO:0000256" key="1">
    <source>
        <dbReference type="PROSITE-ProRule" id="PRU00182"/>
    </source>
</evidence>
<dbReference type="SUPFAM" id="SSF55174">
    <property type="entry name" value="Alpha-L RNA-binding motif"/>
    <property type="match status" value="1"/>
</dbReference>
<name>A0A1I8FH17_9PLAT</name>
<accession>A0A1I8FH17</accession>
<dbReference type="AlphaFoldDB" id="A0A1I8FH17"/>
<dbReference type="Proteomes" id="UP000095280">
    <property type="component" value="Unplaced"/>
</dbReference>
<evidence type="ECO:0000313" key="2">
    <source>
        <dbReference type="Proteomes" id="UP000095280"/>
    </source>
</evidence>
<keyword evidence="1" id="KW-0694">RNA-binding</keyword>
<proteinExistence type="predicted"/>
<dbReference type="WBParaSite" id="maker-unitig_34401-snap-gene-0.3-mRNA-1">
    <property type="protein sequence ID" value="maker-unitig_34401-snap-gene-0.3-mRNA-1"/>
    <property type="gene ID" value="maker-unitig_34401-snap-gene-0.3"/>
</dbReference>
<keyword evidence="2" id="KW-1185">Reference proteome</keyword>
<dbReference type="PROSITE" id="PS50889">
    <property type="entry name" value="S4"/>
    <property type="match status" value="1"/>
</dbReference>
<dbReference type="GO" id="GO:0003723">
    <property type="term" value="F:RNA binding"/>
    <property type="evidence" value="ECO:0007669"/>
    <property type="project" value="UniProtKB-KW"/>
</dbReference>